<gene>
    <name evidence="7" type="primary">EOG090X0GYO</name>
</gene>
<keyword evidence="2" id="KW-0698">rRNA processing</keyword>
<evidence type="ECO:0000256" key="6">
    <source>
        <dbReference type="PIRNR" id="PIRNR023803"/>
    </source>
</evidence>
<dbReference type="GO" id="GO:0006364">
    <property type="term" value="P:rRNA processing"/>
    <property type="evidence" value="ECO:0007669"/>
    <property type="project" value="UniProtKB-KW"/>
</dbReference>
<dbReference type="PANTHER" id="PTHR48414:SF1">
    <property type="entry name" value="POP5 HOMOLOG, RIBONUCLEASE P_MRP SUBUNIT"/>
    <property type="match status" value="1"/>
</dbReference>
<evidence type="ECO:0000256" key="2">
    <source>
        <dbReference type="ARBA" id="ARBA00022552"/>
    </source>
</evidence>
<organism evidence="7">
    <name type="scientific">Evadne anonyx</name>
    <dbReference type="NCBI Taxonomy" id="141404"/>
    <lineage>
        <taxon>Eukaryota</taxon>
        <taxon>Metazoa</taxon>
        <taxon>Ecdysozoa</taxon>
        <taxon>Arthropoda</taxon>
        <taxon>Crustacea</taxon>
        <taxon>Branchiopoda</taxon>
        <taxon>Diplostraca</taxon>
        <taxon>Cladocera</taxon>
        <taxon>Onychopoda</taxon>
        <taxon>Podonidae</taxon>
        <taxon>Evadne</taxon>
    </lineage>
</organism>
<dbReference type="PANTHER" id="PTHR48414">
    <property type="entry name" value="POP5 HOMOLOG, RIBONUCLEASE P_MRP SUBUNIT"/>
    <property type="match status" value="1"/>
</dbReference>
<evidence type="ECO:0000256" key="3">
    <source>
        <dbReference type="ARBA" id="ARBA00022694"/>
    </source>
</evidence>
<dbReference type="Gene3D" id="3.30.70.3250">
    <property type="entry name" value="Ribonuclease P, Pop5 subunit"/>
    <property type="match status" value="1"/>
</dbReference>
<keyword evidence="4 6" id="KW-0539">Nucleus</keyword>
<proteinExistence type="inferred from homology"/>
<dbReference type="Pfam" id="PF01900">
    <property type="entry name" value="RNase_P_Rpp14"/>
    <property type="match status" value="1"/>
</dbReference>
<dbReference type="GO" id="GO:0030677">
    <property type="term" value="C:ribonuclease P complex"/>
    <property type="evidence" value="ECO:0007669"/>
    <property type="project" value="InterPro"/>
</dbReference>
<comment type="subcellular location">
    <subcellularLocation>
        <location evidence="6">Nucleus</location>
        <location evidence="6">Nucleolus</location>
    </subcellularLocation>
</comment>
<dbReference type="SUPFAM" id="SSF160350">
    <property type="entry name" value="Rnp2-like"/>
    <property type="match status" value="1"/>
</dbReference>
<comment type="similarity">
    <text evidence="1 6">Belongs to the eukaryotic/archaeal RNase P protein component 2 family.</text>
</comment>
<name>A0A9N6ZFA6_9CRUS</name>
<keyword evidence="3 6" id="KW-0819">tRNA processing</keyword>
<comment type="function">
    <text evidence="6">Component of ribonuclease P, a protein complex that generates mature tRNA molecules by cleaving their 5'-ends.</text>
</comment>
<dbReference type="PIRSF" id="PIRSF023803">
    <property type="entry name" value="Ribonuclease_P_prd"/>
    <property type="match status" value="1"/>
</dbReference>
<reference evidence="7" key="1">
    <citation type="submission" date="2021-04" db="EMBL/GenBank/DDBJ databases">
        <authorList>
            <person name="Cornetti L."/>
        </authorList>
    </citation>
    <scope>NUCLEOTIDE SEQUENCE</scope>
</reference>
<dbReference type="GO" id="GO:0033204">
    <property type="term" value="F:ribonuclease P RNA binding"/>
    <property type="evidence" value="ECO:0007669"/>
    <property type="project" value="InterPro"/>
</dbReference>
<evidence type="ECO:0000256" key="5">
    <source>
        <dbReference type="ARBA" id="ARBA00044198"/>
    </source>
</evidence>
<accession>A0A9N6ZFA6</accession>
<dbReference type="InterPro" id="IPR002759">
    <property type="entry name" value="Pop5/Rpp14/Rnp2-like"/>
</dbReference>
<dbReference type="EMBL" id="OC986234">
    <property type="protein sequence ID" value="CAG4642889.1"/>
    <property type="molecule type" value="Genomic_DNA"/>
</dbReference>
<evidence type="ECO:0000313" key="7">
    <source>
        <dbReference type="EMBL" id="CAG4642889.1"/>
    </source>
</evidence>
<evidence type="ECO:0000256" key="4">
    <source>
        <dbReference type="ARBA" id="ARBA00023242"/>
    </source>
</evidence>
<evidence type="ECO:0000256" key="1">
    <source>
        <dbReference type="ARBA" id="ARBA00010800"/>
    </source>
</evidence>
<dbReference type="InterPro" id="IPR038085">
    <property type="entry name" value="Rnp2-like_sf"/>
</dbReference>
<dbReference type="AlphaFoldDB" id="A0A9N6ZFA6"/>
<dbReference type="InterPro" id="IPR016819">
    <property type="entry name" value="RNase_P/MRP_POP5"/>
</dbReference>
<dbReference type="GO" id="GO:0005730">
    <property type="term" value="C:nucleolus"/>
    <property type="evidence" value="ECO:0007669"/>
    <property type="project" value="UniProtKB-SubCell"/>
</dbReference>
<dbReference type="GO" id="GO:0001682">
    <property type="term" value="P:tRNA 5'-leader removal"/>
    <property type="evidence" value="ECO:0007669"/>
    <property type="project" value="InterPro"/>
</dbReference>
<protein>
    <recommendedName>
        <fullName evidence="5 6">Ribonuclease P/MRP protein subunit POP5</fullName>
    </recommendedName>
</protein>
<sequence>MVRFKNRYMTVEIVPQKGSTSVMESFQLKDYEVYQAVLNITEQIHGDFGAAAVKHGLEVKYCNEHTRVAVIRSRHGPHRLVGSSLPFLSKIGKKSVRIHSIYTGGTIVKCFKFLQKYHEKKLGEALRLCKNEAEKQKMTECISKIHFDPKLEKKTM</sequence>